<dbReference type="Proteomes" id="UP000815677">
    <property type="component" value="Unassembled WGS sequence"/>
</dbReference>
<gene>
    <name evidence="2" type="ORF">MCHLO_10339</name>
</gene>
<keyword evidence="3" id="KW-1185">Reference proteome</keyword>
<evidence type="ECO:0000313" key="2">
    <source>
        <dbReference type="EMBL" id="GAT53390.1"/>
    </source>
</evidence>
<feature type="region of interest" description="Disordered" evidence="1">
    <location>
        <begin position="1"/>
        <end position="24"/>
    </location>
</feature>
<feature type="compositionally biased region" description="Polar residues" evidence="1">
    <location>
        <begin position="7"/>
        <end position="24"/>
    </location>
</feature>
<reference evidence="2" key="1">
    <citation type="submission" date="2014-09" db="EMBL/GenBank/DDBJ databases">
        <title>Genome sequence of the luminous mushroom Mycena chlorophos for searching fungal bioluminescence genes.</title>
        <authorList>
            <person name="Tanaka Y."/>
            <person name="Kasuga D."/>
            <person name="Oba Y."/>
            <person name="Hase S."/>
            <person name="Sato K."/>
            <person name="Oba Y."/>
            <person name="Sakakibara Y."/>
        </authorList>
    </citation>
    <scope>NUCLEOTIDE SEQUENCE</scope>
</reference>
<dbReference type="EMBL" id="DF848295">
    <property type="protein sequence ID" value="GAT53390.1"/>
    <property type="molecule type" value="Genomic_DNA"/>
</dbReference>
<sequence length="368" mass="41251">MHRVANPSGQTGTSRNGKPTQATNSGLKRCFSVCWQELQRADRTWNAGVSATKRRLERERESLRDICGPPLSLQQPPFLSQLSWQPCLTRKSWRLGLRSRLGHAMRRLVALHGRFPHYGPTHLLAHPSTTTILDTHTCGALGLPGYTRRSRDLGTARCSIFASPAAFRALAFLASPRSWVPSLSLDVVVVQMTKAHNDNTLVPSPSSRSSMETTRYGTHTHVGAVLHPLKIPQSHFRGTTKTFTPSAQLRGGPSIVFKRTRRRRTMSPTPTFAPTCHFARRLRLPGGRLARRPWHDQRPASLLHLLGPIGRCGAALWPCCIPVHCRVTRFKSSEPGALRWDGESHVRLSQARSARLMRRMWWWGPGHP</sequence>
<organism evidence="2 3">
    <name type="scientific">Mycena chlorophos</name>
    <name type="common">Agaric fungus</name>
    <name type="synonym">Agaricus chlorophos</name>
    <dbReference type="NCBI Taxonomy" id="658473"/>
    <lineage>
        <taxon>Eukaryota</taxon>
        <taxon>Fungi</taxon>
        <taxon>Dikarya</taxon>
        <taxon>Basidiomycota</taxon>
        <taxon>Agaricomycotina</taxon>
        <taxon>Agaricomycetes</taxon>
        <taxon>Agaricomycetidae</taxon>
        <taxon>Agaricales</taxon>
        <taxon>Marasmiineae</taxon>
        <taxon>Mycenaceae</taxon>
        <taxon>Mycena</taxon>
    </lineage>
</organism>
<protein>
    <submittedName>
        <fullName evidence="2">Uncharacterized protein</fullName>
    </submittedName>
</protein>
<proteinExistence type="predicted"/>
<name>A0ABQ0LQJ9_MYCCL</name>
<accession>A0ABQ0LQJ9</accession>
<evidence type="ECO:0000256" key="1">
    <source>
        <dbReference type="SAM" id="MobiDB-lite"/>
    </source>
</evidence>
<evidence type="ECO:0000313" key="3">
    <source>
        <dbReference type="Proteomes" id="UP000815677"/>
    </source>
</evidence>